<evidence type="ECO:0000256" key="6">
    <source>
        <dbReference type="HAMAP-Rule" id="MF_00074"/>
    </source>
</evidence>
<keyword evidence="8" id="KW-1185">Reference proteome</keyword>
<evidence type="ECO:0000256" key="2">
    <source>
        <dbReference type="ARBA" id="ARBA00022552"/>
    </source>
</evidence>
<feature type="binding site" evidence="6">
    <location>
        <begin position="125"/>
        <end position="126"/>
    </location>
    <ligand>
        <name>S-adenosyl-L-methionine</name>
        <dbReference type="ChEBI" id="CHEBI:59789"/>
    </ligand>
</feature>
<keyword evidence="2 6" id="KW-0698">rRNA processing</keyword>
<dbReference type="Proteomes" id="UP001139409">
    <property type="component" value="Unassembled WGS sequence"/>
</dbReference>
<organism evidence="7 8">
    <name type="scientific">Fulvivirga sedimenti</name>
    <dbReference type="NCBI Taxonomy" id="2879465"/>
    <lineage>
        <taxon>Bacteria</taxon>
        <taxon>Pseudomonadati</taxon>
        <taxon>Bacteroidota</taxon>
        <taxon>Cytophagia</taxon>
        <taxon>Cytophagales</taxon>
        <taxon>Fulvivirgaceae</taxon>
        <taxon>Fulvivirga</taxon>
    </lineage>
</organism>
<evidence type="ECO:0000256" key="5">
    <source>
        <dbReference type="ARBA" id="ARBA00022691"/>
    </source>
</evidence>
<evidence type="ECO:0000313" key="8">
    <source>
        <dbReference type="Proteomes" id="UP001139409"/>
    </source>
</evidence>
<dbReference type="InterPro" id="IPR029063">
    <property type="entry name" value="SAM-dependent_MTases_sf"/>
</dbReference>
<keyword evidence="3 6" id="KW-0489">Methyltransferase</keyword>
<keyword evidence="5 6" id="KW-0949">S-adenosyl-L-methionine</keyword>
<gene>
    <name evidence="6 7" type="primary">rsmG</name>
    <name evidence="7" type="ORF">LDX50_02535</name>
</gene>
<accession>A0A9X1HKB8</accession>
<dbReference type="EMBL" id="JAIXNE010000001">
    <property type="protein sequence ID" value="MCA6073723.1"/>
    <property type="molecule type" value="Genomic_DNA"/>
</dbReference>
<evidence type="ECO:0000256" key="1">
    <source>
        <dbReference type="ARBA" id="ARBA00022490"/>
    </source>
</evidence>
<dbReference type="PANTHER" id="PTHR31760:SF0">
    <property type="entry name" value="S-ADENOSYL-L-METHIONINE-DEPENDENT METHYLTRANSFERASES SUPERFAMILY PROTEIN"/>
    <property type="match status" value="1"/>
</dbReference>
<comment type="caution">
    <text evidence="6">Lacks conserved residue(s) required for the propagation of feature annotation.</text>
</comment>
<dbReference type="Pfam" id="PF02527">
    <property type="entry name" value="GidB"/>
    <property type="match status" value="1"/>
</dbReference>
<name>A0A9X1HKB8_9BACT</name>
<feature type="binding site" evidence="6">
    <location>
        <position position="138"/>
    </location>
    <ligand>
        <name>S-adenosyl-L-methionine</name>
        <dbReference type="ChEBI" id="CHEBI:59789"/>
    </ligand>
</feature>
<comment type="subcellular location">
    <subcellularLocation>
        <location evidence="6">Cytoplasm</location>
    </subcellularLocation>
</comment>
<comment type="caution">
    <text evidence="7">The sequence shown here is derived from an EMBL/GenBank/DDBJ whole genome shotgun (WGS) entry which is preliminary data.</text>
</comment>
<comment type="similarity">
    <text evidence="6">Belongs to the methyltransferase superfamily. RNA methyltransferase RsmG family.</text>
</comment>
<protein>
    <recommendedName>
        <fullName evidence="6">Ribosomal RNA small subunit methyltransferase G</fullName>
        <ecNumber evidence="6">2.1.1.-</ecNumber>
    </recommendedName>
    <alternativeName>
        <fullName evidence="6">16S rRNA 7-methylguanosine methyltransferase</fullName>
        <shortName evidence="6">16S rRNA m7G methyltransferase</shortName>
    </alternativeName>
</protein>
<keyword evidence="1 6" id="KW-0963">Cytoplasm</keyword>
<keyword evidence="4 6" id="KW-0808">Transferase</keyword>
<dbReference type="Gene3D" id="3.40.50.150">
    <property type="entry name" value="Vaccinia Virus protein VP39"/>
    <property type="match status" value="1"/>
</dbReference>
<dbReference type="PIRSF" id="PIRSF003078">
    <property type="entry name" value="GidB"/>
    <property type="match status" value="1"/>
</dbReference>
<dbReference type="EC" id="2.1.1.-" evidence="6"/>
<dbReference type="NCBIfam" id="TIGR00138">
    <property type="entry name" value="rsmG_gidB"/>
    <property type="match status" value="1"/>
</dbReference>
<dbReference type="HAMAP" id="MF_00074">
    <property type="entry name" value="16SrRNA_methyltr_G"/>
    <property type="match status" value="1"/>
</dbReference>
<evidence type="ECO:0000256" key="3">
    <source>
        <dbReference type="ARBA" id="ARBA00022603"/>
    </source>
</evidence>
<dbReference type="InterPro" id="IPR003682">
    <property type="entry name" value="rRNA_ssu_MeTfrase_G"/>
</dbReference>
<proteinExistence type="inferred from homology"/>
<dbReference type="SUPFAM" id="SSF53335">
    <property type="entry name" value="S-adenosyl-L-methionine-dependent methyltransferases"/>
    <property type="match status" value="1"/>
</dbReference>
<dbReference type="GO" id="GO:0070043">
    <property type="term" value="F:rRNA (guanine-N7-)-methyltransferase activity"/>
    <property type="evidence" value="ECO:0007669"/>
    <property type="project" value="UniProtKB-UniRule"/>
</dbReference>
<dbReference type="PANTHER" id="PTHR31760">
    <property type="entry name" value="S-ADENOSYL-L-METHIONINE-DEPENDENT METHYLTRANSFERASES SUPERFAMILY PROTEIN"/>
    <property type="match status" value="1"/>
</dbReference>
<comment type="function">
    <text evidence="6">Specifically methylates the N7 position of a guanine in 16S rRNA.</text>
</comment>
<dbReference type="AlphaFoldDB" id="A0A9X1HKB8"/>
<dbReference type="RefSeq" id="WP_225696834.1">
    <property type="nucleotide sequence ID" value="NZ_JAIXNE010000001.1"/>
</dbReference>
<feature type="binding site" evidence="6">
    <location>
        <position position="79"/>
    </location>
    <ligand>
        <name>S-adenosyl-L-methionine</name>
        <dbReference type="ChEBI" id="CHEBI:59789"/>
    </ligand>
</feature>
<evidence type="ECO:0000256" key="4">
    <source>
        <dbReference type="ARBA" id="ARBA00022679"/>
    </source>
</evidence>
<reference evidence="7" key="1">
    <citation type="submission" date="2021-09" db="EMBL/GenBank/DDBJ databases">
        <title>Fulvivirga sp. isolated from coastal sediment.</title>
        <authorList>
            <person name="Yu H."/>
        </authorList>
    </citation>
    <scope>NUCLEOTIDE SEQUENCE</scope>
    <source>
        <strain evidence="7">1062</strain>
    </source>
</reference>
<sequence length="213" mass="24118">MDSSKIVERYFNGLSDVQKDQFQQLGALYAEWNQQINVISRKDTDHFYEHHVLHSLGIARIISFEPGTKILDVGTGGGFPGIPLAILFPDCRFHLVDSIGKKIKVVNAVADSLGLSNVSAEAIRAEQVKGKYDFVVSRAVTRMKPFLQWVSNKISHEQRNGLPNGVLYLKGGDLSDEMSEIKRNFEIFDLSDYYTEDFFETKKVVYVQLTSHK</sequence>
<feature type="binding site" evidence="6">
    <location>
        <position position="74"/>
    </location>
    <ligand>
        <name>S-adenosyl-L-methionine</name>
        <dbReference type="ChEBI" id="CHEBI:59789"/>
    </ligand>
</feature>
<evidence type="ECO:0000313" key="7">
    <source>
        <dbReference type="EMBL" id="MCA6073723.1"/>
    </source>
</evidence>
<dbReference type="GO" id="GO:0005829">
    <property type="term" value="C:cytosol"/>
    <property type="evidence" value="ECO:0007669"/>
    <property type="project" value="TreeGrafter"/>
</dbReference>